<gene>
    <name evidence="1" type="ORF">OEV98_15135</name>
</gene>
<evidence type="ECO:0000313" key="2">
    <source>
        <dbReference type="Proteomes" id="UP001209318"/>
    </source>
</evidence>
<proteinExistence type="predicted"/>
<dbReference type="Proteomes" id="UP001209318">
    <property type="component" value="Unassembled WGS sequence"/>
</dbReference>
<dbReference type="RefSeq" id="WP_263074198.1">
    <property type="nucleotide sequence ID" value="NZ_JAOUSF010000005.1"/>
</dbReference>
<protein>
    <submittedName>
        <fullName evidence="1">Uncharacterized protein</fullName>
    </submittedName>
</protein>
<organism evidence="1 2">
    <name type="scientific">Perspicuibacillus lycopersici</name>
    <dbReference type="NCBI Taxonomy" id="1325689"/>
    <lineage>
        <taxon>Bacteria</taxon>
        <taxon>Bacillati</taxon>
        <taxon>Bacillota</taxon>
        <taxon>Bacilli</taxon>
        <taxon>Bacillales</taxon>
        <taxon>Bacillaceae</taxon>
        <taxon>Perspicuibacillus</taxon>
    </lineage>
</organism>
<accession>A0AAE3LPE7</accession>
<sequence>MTTTSKLLLLDLLKPRMIHSDQDFQEVREVLQNRDGYLSEVLGFLQELNNDTSEQQVVEKRQKSPNNKKELVNIENVKELPPNTYQLLTQIQALLQSKAVFRTVKELQAYVGERVLLTRAKNTKAELVNKYLSHYRNAPLQTLEKEIELLLQKKQSDDSVKSFLSMANEIVNSRKKVN</sequence>
<evidence type="ECO:0000313" key="1">
    <source>
        <dbReference type="EMBL" id="MCU9614877.1"/>
    </source>
</evidence>
<comment type="caution">
    <text evidence="1">The sequence shown here is derived from an EMBL/GenBank/DDBJ whole genome shotgun (WGS) entry which is preliminary data.</text>
</comment>
<keyword evidence="2" id="KW-1185">Reference proteome</keyword>
<dbReference type="EMBL" id="JAOUSF010000005">
    <property type="protein sequence ID" value="MCU9614877.1"/>
    <property type="molecule type" value="Genomic_DNA"/>
</dbReference>
<reference evidence="1" key="1">
    <citation type="submission" date="2022-10" db="EMBL/GenBank/DDBJ databases">
        <title>Description of Fervidibacillus gen. nov. in the family Fervidibacillaceae fam. nov. with two species, Fervidibacillus albus sp. nov., and Fervidibacillus halotolerans sp. nov., isolated from tidal flat sediments.</title>
        <authorList>
            <person name="Kwon K.K."/>
            <person name="Yang S.-H."/>
        </authorList>
    </citation>
    <scope>NUCLEOTIDE SEQUENCE</scope>
    <source>
        <strain evidence="1">JCM 19140</strain>
    </source>
</reference>
<dbReference type="AlphaFoldDB" id="A0AAE3LPE7"/>
<name>A0AAE3LPE7_9BACI</name>